<evidence type="ECO:0000313" key="4">
    <source>
        <dbReference type="RefSeq" id="XP_050550140.1"/>
    </source>
</evidence>
<feature type="compositionally biased region" description="Basic and acidic residues" evidence="1">
    <location>
        <begin position="356"/>
        <end position="367"/>
    </location>
</feature>
<dbReference type="RefSeq" id="XP_050550166.1">
    <property type="nucleotide sequence ID" value="XM_050694209.1"/>
</dbReference>
<feature type="compositionally biased region" description="Basic residues" evidence="1">
    <location>
        <begin position="394"/>
        <end position="411"/>
    </location>
</feature>
<feature type="region of interest" description="Disordered" evidence="1">
    <location>
        <begin position="286"/>
        <end position="417"/>
    </location>
</feature>
<proteinExistence type="predicted"/>
<keyword evidence="2" id="KW-0732">Signal</keyword>
<dbReference type="RefSeq" id="XP_050550160.1">
    <property type="nucleotide sequence ID" value="XM_050694203.1"/>
</dbReference>
<gene>
    <name evidence="4 5 6 7" type="primary">LOC118273209</name>
</gene>
<name>A0A9R0DN20_SPOFR</name>
<dbReference type="RefSeq" id="XP_050550140.1">
    <property type="nucleotide sequence ID" value="XM_050694183.1"/>
</dbReference>
<feature type="signal peptide" evidence="2">
    <location>
        <begin position="1"/>
        <end position="21"/>
    </location>
</feature>
<evidence type="ECO:0000313" key="7">
    <source>
        <dbReference type="RefSeq" id="XP_050550166.1"/>
    </source>
</evidence>
<feature type="chain" id="PRO_5044700566" evidence="2">
    <location>
        <begin position="22"/>
        <end position="642"/>
    </location>
</feature>
<feature type="region of interest" description="Disordered" evidence="1">
    <location>
        <begin position="58"/>
        <end position="164"/>
    </location>
</feature>
<evidence type="ECO:0000313" key="5">
    <source>
        <dbReference type="RefSeq" id="XP_050550152.1"/>
    </source>
</evidence>
<protein>
    <submittedName>
        <fullName evidence="4">Uncharacterized protein LOC118273209 isoform X1</fullName>
    </submittedName>
    <submittedName>
        <fullName evidence="5">Uncharacterized protein LOC118273209 isoform X2</fullName>
    </submittedName>
    <submittedName>
        <fullName evidence="6">Uncharacterized protein LOC118273209 isoform X3</fullName>
    </submittedName>
    <submittedName>
        <fullName evidence="7">Uncharacterized protein LOC118273209 isoform X4</fullName>
    </submittedName>
</protein>
<organism evidence="3 5">
    <name type="scientific">Spodoptera frugiperda</name>
    <name type="common">Fall armyworm</name>
    <dbReference type="NCBI Taxonomy" id="7108"/>
    <lineage>
        <taxon>Eukaryota</taxon>
        <taxon>Metazoa</taxon>
        <taxon>Ecdysozoa</taxon>
        <taxon>Arthropoda</taxon>
        <taxon>Hexapoda</taxon>
        <taxon>Insecta</taxon>
        <taxon>Pterygota</taxon>
        <taxon>Neoptera</taxon>
        <taxon>Endopterygota</taxon>
        <taxon>Lepidoptera</taxon>
        <taxon>Glossata</taxon>
        <taxon>Ditrysia</taxon>
        <taxon>Noctuoidea</taxon>
        <taxon>Noctuidae</taxon>
        <taxon>Amphipyrinae</taxon>
        <taxon>Spodoptera</taxon>
    </lineage>
</organism>
<sequence length="642" mass="73130">MFRYHYLFLFLIGFNLVYVDSKSKGNKNDETLENKKRLSGVMVVSDVDGLQNESLVKKHLNGPKAKSLPNEEFTSVEEKREDRQDDTPGEKDSKDNTSKEREDNEVNSSGGKDNEVNSPGGKDNEDNSPGGKDNKDNSPGGKDNEDNSPGGKDNEDNTLDKKDNLIRPLKEGDFFTAKELLPVTEMLLSKVENPGEGNGIVTSSKSPEELADKIFAGFFLTTKIIALLDDDDIKGLDALQALALDKTAAQNRRRASPVYTMNYGGTLFDIEETPRSSQFTLLFKENSPRRTLSKPGLRSRNRKRPITPPPGTILKLEKNMQPNRHLILNHRSRKSNRGRKHIQRDIDQDYDDEDKESQQIKEGEEAKKKGKGRKSKNNKKNKRNRKSSTENATKKQKKKTKRNNKKKKNIQSHKLDASLLRTGDVAASISNNKTDKNEGIVSGVTTTMKPVCTWRYVCENHLILDTCKLHTSCLDDVNNTPRLDRVFVDHEKEKEENKLNEKFRKAFGLSMLDEEVEKIIESRILKKHPHNMWDDKSHEKYETLNEYFAKVIMYQNAQSTPRPDSAEGAEHDYDEFQKTPPLYKMIKIHSAEYQTNLEDDDEQYRRKNVETNKTSTINKEENKSILKAPVSATTIKINTGPK</sequence>
<reference evidence="4 5" key="1">
    <citation type="submission" date="2025-04" db="UniProtKB">
        <authorList>
            <consortium name="RefSeq"/>
        </authorList>
    </citation>
    <scope>IDENTIFICATION</scope>
    <source>
        <tissue evidence="4 5">Whole larval tissue</tissue>
    </source>
</reference>
<accession>A0A9R0DN20</accession>
<feature type="compositionally biased region" description="Basic residues" evidence="1">
    <location>
        <begin position="368"/>
        <end position="386"/>
    </location>
</feature>
<dbReference type="RefSeq" id="XP_050550152.1">
    <property type="nucleotide sequence ID" value="XM_050694195.1"/>
</dbReference>
<feature type="compositionally biased region" description="Basic residues" evidence="1">
    <location>
        <begin position="327"/>
        <end position="342"/>
    </location>
</feature>
<evidence type="ECO:0000313" key="3">
    <source>
        <dbReference type="Proteomes" id="UP000829999"/>
    </source>
</evidence>
<dbReference type="Proteomes" id="UP000829999">
    <property type="component" value="Chromosome 1"/>
</dbReference>
<evidence type="ECO:0000256" key="2">
    <source>
        <dbReference type="SAM" id="SignalP"/>
    </source>
</evidence>
<keyword evidence="3" id="KW-1185">Reference proteome</keyword>
<evidence type="ECO:0000256" key="1">
    <source>
        <dbReference type="SAM" id="MobiDB-lite"/>
    </source>
</evidence>
<evidence type="ECO:0000313" key="6">
    <source>
        <dbReference type="RefSeq" id="XP_050550160.1"/>
    </source>
</evidence>
<feature type="compositionally biased region" description="Basic and acidic residues" evidence="1">
    <location>
        <begin position="76"/>
        <end position="104"/>
    </location>
</feature>
<dbReference type="GeneID" id="118273209"/>
<dbReference type="AlphaFoldDB" id="A0A9R0DN20"/>
<feature type="compositionally biased region" description="Basic and acidic residues" evidence="1">
    <location>
        <begin position="152"/>
        <end position="164"/>
    </location>
</feature>